<reference evidence="1 2" key="1">
    <citation type="submission" date="2011-08" db="EMBL/GenBank/DDBJ databases">
        <title>The Genome Sequence of Clostridium hathewayi WAL-18680.</title>
        <authorList>
            <consortium name="The Broad Institute Genome Sequencing Platform"/>
            <person name="Earl A."/>
            <person name="Ward D."/>
            <person name="Feldgarden M."/>
            <person name="Gevers D."/>
            <person name="Finegold S.M."/>
            <person name="Summanen P.H."/>
            <person name="Molitoris D.R."/>
            <person name="Song M."/>
            <person name="Daigneault M."/>
            <person name="Allen-Vercoe E."/>
            <person name="Young S.K."/>
            <person name="Zeng Q."/>
            <person name="Gargeya S."/>
            <person name="Fitzgerald M."/>
            <person name="Haas B."/>
            <person name="Abouelleil A."/>
            <person name="Alvarado L."/>
            <person name="Arachchi H.M."/>
            <person name="Berlin A."/>
            <person name="Brown A."/>
            <person name="Chapman S.B."/>
            <person name="Chen Z."/>
            <person name="Dunbar C."/>
            <person name="Freedman E."/>
            <person name="Gearin G."/>
            <person name="Gellesch M."/>
            <person name="Goldberg J."/>
            <person name="Griggs A."/>
            <person name="Gujja S."/>
            <person name="Heiman D."/>
            <person name="Howarth C."/>
            <person name="Larson L."/>
            <person name="Lui A."/>
            <person name="MacDonald P.J.P."/>
            <person name="Montmayeur A."/>
            <person name="Murphy C."/>
            <person name="Neiman D."/>
            <person name="Pearson M."/>
            <person name="Priest M."/>
            <person name="Roberts A."/>
            <person name="Saif S."/>
            <person name="Shea T."/>
            <person name="Shenoy N."/>
            <person name="Sisk P."/>
            <person name="Stolte C."/>
            <person name="Sykes S."/>
            <person name="Wortman J."/>
            <person name="Nusbaum C."/>
            <person name="Birren B."/>
        </authorList>
    </citation>
    <scope>NUCLEOTIDE SEQUENCE [LARGE SCALE GENOMIC DNA]</scope>
    <source>
        <strain evidence="1 2">WAL-18680</strain>
    </source>
</reference>
<organism evidence="1 2">
    <name type="scientific">Hungatella hathewayi WAL-18680</name>
    <dbReference type="NCBI Taxonomy" id="742737"/>
    <lineage>
        <taxon>Bacteria</taxon>
        <taxon>Bacillati</taxon>
        <taxon>Bacillota</taxon>
        <taxon>Clostridia</taxon>
        <taxon>Lachnospirales</taxon>
        <taxon>Lachnospiraceae</taxon>
        <taxon>Hungatella</taxon>
    </lineage>
</organism>
<dbReference type="RefSeq" id="WP_006783059.1">
    <property type="nucleotide sequence ID" value="NZ_CP040506.1"/>
</dbReference>
<dbReference type="InterPro" id="IPR010281">
    <property type="entry name" value="DUF885"/>
</dbReference>
<dbReference type="PANTHER" id="PTHR33361:SF2">
    <property type="entry name" value="DUF885 DOMAIN-CONTAINING PROTEIN"/>
    <property type="match status" value="1"/>
</dbReference>
<gene>
    <name evidence="1" type="ORF">HMPREF9473_05071</name>
</gene>
<dbReference type="OrthoDB" id="9760040at2"/>
<dbReference type="Proteomes" id="UP000005384">
    <property type="component" value="Unassembled WGS sequence"/>
</dbReference>
<dbReference type="PROSITE" id="PS51257">
    <property type="entry name" value="PROKAR_LIPOPROTEIN"/>
    <property type="match status" value="1"/>
</dbReference>
<dbReference type="PANTHER" id="PTHR33361">
    <property type="entry name" value="GLR0591 PROTEIN"/>
    <property type="match status" value="1"/>
</dbReference>
<dbReference type="EMBL" id="ADLN01000128">
    <property type="protein sequence ID" value="EHI56867.1"/>
    <property type="molecule type" value="Genomic_DNA"/>
</dbReference>
<sequence length="613" mass="69547">MNPKKWHSYRRIIALLLTIILVTGCSRGGIVPDGVQSTEVTTPQDYEVYKKETLDAQKAFDELCSNLFEQRITQSSLDLHYTLADPESYGIKDCPVGFGEFSLAHMKQQMQEMKEEKAALDAISVNLLTDEQQVTYRILADSYNTELSSEGMELYYQPLGPTIGIQAQLPVLLSEYIFYDKQDVEDYLGLLAQTDEYYAQILAFEKERADAGLSMSDTWIDGIIQSCEGYLLTPERSFLSETFTERLATVPGLSQEEIDDYTARNLQVLGEDFIPAYQLLVDGLKELKGTGTNDKGMCYFPRGKEYYEYLVHSATGTTYETVDDLKTAIENQMDSDLIAMSKILKANPDIMDQLTDSPAVQESPAQILDGLTKQIQTDFPALPECSYTIKYVPEALESVLSPAFYLTPPIDRYQNNTIYINNGTASANAELFQTLAHEGYPGHLYQTVYFSSKCKDDLRKVLSFSSYSEGWAFYVENYSYSLDKSMDSDLAQVLAHNASCSLGLHAVLDIYINYYGWTKEQVAEYLGEYYNLKGTNIVDDLYSTLVANPTNYLEYYVGYLEIVNMRNLAQSTLKKNFNLLDFHTFLLDMGPAPFTVIEPYFKTWLLTYDMKKN</sequence>
<comment type="caution">
    <text evidence="1">The sequence shown here is derived from an EMBL/GenBank/DDBJ whole genome shotgun (WGS) entry which is preliminary data.</text>
</comment>
<evidence type="ECO:0000313" key="1">
    <source>
        <dbReference type="EMBL" id="EHI56867.1"/>
    </source>
</evidence>
<protein>
    <recommendedName>
        <fullName evidence="3">DUF885 domain-containing protein</fullName>
    </recommendedName>
</protein>
<evidence type="ECO:0008006" key="3">
    <source>
        <dbReference type="Google" id="ProtNLM"/>
    </source>
</evidence>
<dbReference type="PATRIC" id="fig|742737.3.peg.5064"/>
<accession>G5INJ3</accession>
<keyword evidence="2" id="KW-1185">Reference proteome</keyword>
<name>G5INJ3_9FIRM</name>
<proteinExistence type="predicted"/>
<evidence type="ECO:0000313" key="2">
    <source>
        <dbReference type="Proteomes" id="UP000005384"/>
    </source>
</evidence>
<dbReference type="Pfam" id="PF05960">
    <property type="entry name" value="DUF885"/>
    <property type="match status" value="1"/>
</dbReference>
<dbReference type="AlphaFoldDB" id="G5INJ3"/>
<dbReference type="HOGENOM" id="CLU_018914_2_0_9"/>